<dbReference type="GO" id="GO:0016024">
    <property type="term" value="P:CDP-diacylglycerol biosynthetic process"/>
    <property type="evidence" value="ECO:0007669"/>
    <property type="project" value="UniProtKB-UniPathway"/>
</dbReference>
<dbReference type="Pfam" id="PF01553">
    <property type="entry name" value="Acyltransferase"/>
    <property type="match status" value="1"/>
</dbReference>
<comment type="pathway">
    <text evidence="2">Phospholipid metabolism; CDP-diacylglycerol biosynthesis; CDP-diacylglycerol from sn-glycerol 3-phosphate: step 1/3.</text>
</comment>
<dbReference type="SMART" id="SM00563">
    <property type="entry name" value="PlsC"/>
    <property type="match status" value="1"/>
</dbReference>
<dbReference type="InterPro" id="IPR002123">
    <property type="entry name" value="Plipid/glycerol_acylTrfase"/>
</dbReference>
<dbReference type="PANTHER" id="PTHR12563:SF17">
    <property type="entry name" value="DIHYDROXYACETONE PHOSPHATE ACYLTRANSFERASE"/>
    <property type="match status" value="1"/>
</dbReference>
<keyword evidence="6 13" id="KW-0808">Transferase</keyword>
<dbReference type="Proteomes" id="UP000525298">
    <property type="component" value="Unassembled WGS sequence"/>
</dbReference>
<evidence type="ECO:0000256" key="6">
    <source>
        <dbReference type="ARBA" id="ARBA00022679"/>
    </source>
</evidence>
<sequence>MTYNRHPLQGKTADNKTQQDDKYPADSEIAPFFCYLPACRGLLARLISVLLFNRPKIDAQLRQTVRELSQSGIVVYVNKYRSKFEYFFYHCRYRKEGLPYPVLGFDYSTYFWQPLKRTFDGFVFNVGYWLKHFSWPDPYQQHFYRNRLLAGDAAMISLIEEKQSYRQLAKSGTDPMDYLIEIQKTIDTPIYLVPQLILYDRDPQTTWLTLTDVIFGTREKPGRLRRLWMMLKRPGKIWIEGAEIVNLKDFLQTREATSLNQKSQAIYLRRFLIDRINRHRQSITGPVLKSRTEIMQGVLTHPETQRIIAEYAAEHKVPIYKAQKEAADFLDEIAANYNLKIIKIFDICLRWIFRAMFDGMVVDQEGLDRIRQASKTGPLVLVPCHKSHLDYLILSFVFFHNNLPCPHIAAGKNLSFWPIGPLFRGGGAFFLRRTFKGEPLYPKIFSAYINKLLTEGFHMEFFIEGGRSRTGKLLPPKIGFLSLLVDAYMKNNWDDMLFVPIFIGYDRVLEEKAYIHEMEGGKKSPENLINIVKARKFLKKKYGKIYINFHEPFSLKQHFSQSSTPFFKLDRETRGQKLHTFGEKIISAINSQAVITPHAVVAATLLNCSQKRIYYRQLLEHAETYMKYLSMRGVKLTDTLYIDNQGAFDTVLDTFISNKYIERSASTNPAGTPPNPIFKIHENKRPNLEYYKNNGVIFFAPAAFTALSILALDAFQFTAEDLYPHYDFLKDFFSLEFIFDPEEEVEVSVRKNIKAFIDDAILTPHPALPETYNVTSAGFRKLNLFAGFLTAYFESYWVVLNFYMRYTRGPILERRNYTKKIQALGSRMYKRNEILRKEALFKINYKNAVAFFTSQGLNNPENQEDQEVLDFYTQKVQFYRRCLPN</sequence>
<dbReference type="Pfam" id="PF19277">
    <property type="entry name" value="GPAT_C"/>
    <property type="match status" value="1"/>
</dbReference>
<feature type="region of interest" description="Disordered" evidence="10">
    <location>
        <begin position="1"/>
        <end position="22"/>
    </location>
</feature>
<protein>
    <recommendedName>
        <fullName evidence="5">Glycerol-3-phosphate acyltransferase</fullName>
        <ecNumber evidence="4">2.3.1.15</ecNumber>
    </recommendedName>
</protein>
<evidence type="ECO:0000313" key="13">
    <source>
        <dbReference type="EMBL" id="MBA2881777.1"/>
    </source>
</evidence>
<dbReference type="SUPFAM" id="SSF69593">
    <property type="entry name" value="Glycerol-3-phosphate (1)-acyltransferase"/>
    <property type="match status" value="1"/>
</dbReference>
<dbReference type="AlphaFoldDB" id="A0A7W0HL00"/>
<dbReference type="CDD" id="cd07993">
    <property type="entry name" value="LPLAT_DHAPAT-like"/>
    <property type="match status" value="1"/>
</dbReference>
<comment type="catalytic activity">
    <reaction evidence="9">
        <text>sn-glycerol 3-phosphate + an acyl-CoA = a 1-acyl-sn-glycero-3-phosphate + CoA</text>
        <dbReference type="Rhea" id="RHEA:15325"/>
        <dbReference type="ChEBI" id="CHEBI:57287"/>
        <dbReference type="ChEBI" id="CHEBI:57597"/>
        <dbReference type="ChEBI" id="CHEBI:57970"/>
        <dbReference type="ChEBI" id="CHEBI:58342"/>
        <dbReference type="EC" id="2.3.1.15"/>
    </reaction>
</comment>
<keyword evidence="11" id="KW-0812">Transmembrane</keyword>
<evidence type="ECO:0000256" key="7">
    <source>
        <dbReference type="ARBA" id="ARBA00023136"/>
    </source>
</evidence>
<evidence type="ECO:0000259" key="12">
    <source>
        <dbReference type="SMART" id="SM00563"/>
    </source>
</evidence>
<evidence type="ECO:0000313" key="14">
    <source>
        <dbReference type="Proteomes" id="UP000525298"/>
    </source>
</evidence>
<dbReference type="InterPro" id="IPR045520">
    <property type="entry name" value="GPAT/DHAPAT_C"/>
</dbReference>
<keyword evidence="7 11" id="KW-0472">Membrane</keyword>
<organism evidence="13 14">
    <name type="scientific">Desulfosalsimonas propionicica</name>
    <dbReference type="NCBI Taxonomy" id="332175"/>
    <lineage>
        <taxon>Bacteria</taxon>
        <taxon>Pseudomonadati</taxon>
        <taxon>Thermodesulfobacteriota</taxon>
        <taxon>Desulfobacteria</taxon>
        <taxon>Desulfobacterales</taxon>
        <taxon>Desulfosalsimonadaceae</taxon>
        <taxon>Desulfosalsimonas</taxon>
    </lineage>
</organism>
<name>A0A7W0HL00_9BACT</name>
<dbReference type="GO" id="GO:0012505">
    <property type="term" value="C:endomembrane system"/>
    <property type="evidence" value="ECO:0007669"/>
    <property type="project" value="UniProtKB-SubCell"/>
</dbReference>
<evidence type="ECO:0000256" key="11">
    <source>
        <dbReference type="SAM" id="Phobius"/>
    </source>
</evidence>
<keyword evidence="11" id="KW-1133">Transmembrane helix</keyword>
<comment type="caution">
    <text evidence="13">The sequence shown here is derived from an EMBL/GenBank/DDBJ whole genome shotgun (WGS) entry which is preliminary data.</text>
</comment>
<dbReference type="EC" id="2.3.1.15" evidence="4"/>
<evidence type="ECO:0000256" key="2">
    <source>
        <dbReference type="ARBA" id="ARBA00004765"/>
    </source>
</evidence>
<comment type="subcellular location">
    <subcellularLocation>
        <location evidence="1">Endomembrane system</location>
        <topology evidence="1">Peripheral membrane protein</topology>
    </subcellularLocation>
</comment>
<dbReference type="InterPro" id="IPR022284">
    <property type="entry name" value="GPAT/DHAPAT"/>
</dbReference>
<evidence type="ECO:0000256" key="1">
    <source>
        <dbReference type="ARBA" id="ARBA00004184"/>
    </source>
</evidence>
<evidence type="ECO:0000256" key="5">
    <source>
        <dbReference type="ARBA" id="ARBA00013432"/>
    </source>
</evidence>
<dbReference type="InterPro" id="IPR041728">
    <property type="entry name" value="GPAT/DHAPAT_LPLAT"/>
</dbReference>
<evidence type="ECO:0000256" key="10">
    <source>
        <dbReference type="SAM" id="MobiDB-lite"/>
    </source>
</evidence>
<keyword evidence="14" id="KW-1185">Reference proteome</keyword>
<evidence type="ECO:0000256" key="8">
    <source>
        <dbReference type="ARBA" id="ARBA00023315"/>
    </source>
</evidence>
<reference evidence="13 14" key="1">
    <citation type="submission" date="2020-07" db="EMBL/GenBank/DDBJ databases">
        <title>Genomic Encyclopedia of Type Strains, Phase IV (KMG-IV): sequencing the most valuable type-strain genomes for metagenomic binning, comparative biology and taxonomic classification.</title>
        <authorList>
            <person name="Goeker M."/>
        </authorList>
    </citation>
    <scope>NUCLEOTIDE SEQUENCE [LARGE SCALE GENOMIC DNA]</scope>
    <source>
        <strain evidence="13 14">DSM 17721</strain>
    </source>
</reference>
<dbReference type="UniPathway" id="UPA00557">
    <property type="reaction ID" value="UER00612"/>
</dbReference>
<evidence type="ECO:0000256" key="9">
    <source>
        <dbReference type="ARBA" id="ARBA00048427"/>
    </source>
</evidence>
<feature type="transmembrane region" description="Helical" evidence="11">
    <location>
        <begin position="695"/>
        <end position="717"/>
    </location>
</feature>
<dbReference type="GO" id="GO:0004366">
    <property type="term" value="F:glycerol-3-phosphate O-acyltransferase activity"/>
    <property type="evidence" value="ECO:0007669"/>
    <property type="project" value="UniProtKB-EC"/>
</dbReference>
<evidence type="ECO:0000256" key="3">
    <source>
        <dbReference type="ARBA" id="ARBA00007937"/>
    </source>
</evidence>
<feature type="compositionally biased region" description="Basic and acidic residues" evidence="10">
    <location>
        <begin position="13"/>
        <end position="22"/>
    </location>
</feature>
<comment type="similarity">
    <text evidence="3">Belongs to the GPAT/DAPAT family.</text>
</comment>
<proteinExistence type="inferred from homology"/>
<feature type="transmembrane region" description="Helical" evidence="11">
    <location>
        <begin position="784"/>
        <end position="804"/>
    </location>
</feature>
<dbReference type="PANTHER" id="PTHR12563">
    <property type="entry name" value="GLYCEROL-3-PHOSPHATE ACYLTRANSFERASE"/>
    <property type="match status" value="1"/>
</dbReference>
<evidence type="ECO:0000256" key="4">
    <source>
        <dbReference type="ARBA" id="ARBA00013113"/>
    </source>
</evidence>
<keyword evidence="8 13" id="KW-0012">Acyltransferase</keyword>
<accession>A0A7W0HL00</accession>
<feature type="domain" description="Phospholipid/glycerol acyltransferase" evidence="12">
    <location>
        <begin position="379"/>
        <end position="506"/>
    </location>
</feature>
<dbReference type="RefSeq" id="WP_181551432.1">
    <property type="nucleotide sequence ID" value="NZ_JACDUS010000005.1"/>
</dbReference>
<dbReference type="EMBL" id="JACDUS010000005">
    <property type="protein sequence ID" value="MBA2881777.1"/>
    <property type="molecule type" value="Genomic_DNA"/>
</dbReference>
<gene>
    <name evidence="13" type="ORF">HNR65_002108</name>
</gene>